<dbReference type="CDD" id="cd19499">
    <property type="entry name" value="RecA-like_ClpB_Hsp104-like"/>
    <property type="match status" value="1"/>
</dbReference>
<dbReference type="Gene3D" id="3.40.50.300">
    <property type="entry name" value="P-loop containing nucleotide triphosphate hydrolases"/>
    <property type="match status" value="1"/>
</dbReference>
<dbReference type="GO" id="GO:0005737">
    <property type="term" value="C:cytoplasm"/>
    <property type="evidence" value="ECO:0007669"/>
    <property type="project" value="TreeGrafter"/>
</dbReference>
<dbReference type="SMART" id="SM00382">
    <property type="entry name" value="AAA"/>
    <property type="match status" value="1"/>
</dbReference>
<dbReference type="EMBL" id="SMFQ01000002">
    <property type="protein sequence ID" value="TCJ89089.1"/>
    <property type="molecule type" value="Genomic_DNA"/>
</dbReference>
<dbReference type="OrthoDB" id="9803641at2"/>
<dbReference type="AlphaFoldDB" id="A0A4R1F8Q7"/>
<dbReference type="GO" id="GO:0034605">
    <property type="term" value="P:cellular response to heat"/>
    <property type="evidence" value="ECO:0007669"/>
    <property type="project" value="TreeGrafter"/>
</dbReference>
<sequence length="353" mass="39774">MPFINERLSANQTSIDKARYEKPTTDNTVARQSRFHFKPEDVMNALRTNIIGQDDVLSSVEEMLYLVKADFGIKHRPLAVNLFLGPTGVGKTETVKIIAKSILGSTDNFCRIDMNTLAQEHYAASLTGAPPGYVGSKEGHSLFDSDAIKGSFSKPGIVLFDELEKASTEVIRALLNVLDTGHLVLSSGTHEIDFSNCLIFMTSNIGVKELNAHRAAQNKGIKKWLGGNTIDEKSHLKQALQKKFDPEFLNRIDRILSYDYLSDEFLDKILDVELEKLNLRLKAKNATLELDETARQQLYTYYDEEYGARNLAQHIRVKLEPLVAREILKDDQSTQFIIKYVDDKFSISPDINT</sequence>
<evidence type="ECO:0000313" key="7">
    <source>
        <dbReference type="Proteomes" id="UP000294887"/>
    </source>
</evidence>
<protein>
    <submittedName>
        <fullName evidence="6">ClpA/ClpB-like protein</fullName>
    </submittedName>
</protein>
<name>A0A4R1F8Q7_9GAMM</name>
<dbReference type="Proteomes" id="UP000294887">
    <property type="component" value="Unassembled WGS sequence"/>
</dbReference>
<evidence type="ECO:0000256" key="2">
    <source>
        <dbReference type="ARBA" id="ARBA00022840"/>
    </source>
</evidence>
<dbReference type="SUPFAM" id="SSF52540">
    <property type="entry name" value="P-loop containing nucleoside triphosphate hydrolases"/>
    <property type="match status" value="1"/>
</dbReference>
<dbReference type="PANTHER" id="PTHR11638:SF18">
    <property type="entry name" value="HEAT SHOCK PROTEIN 104"/>
    <property type="match status" value="1"/>
</dbReference>
<keyword evidence="7" id="KW-1185">Reference proteome</keyword>
<evidence type="ECO:0000256" key="3">
    <source>
        <dbReference type="ARBA" id="ARBA00023186"/>
    </source>
</evidence>
<feature type="domain" description="Clp ATPase C-terminal" evidence="5">
    <location>
        <begin position="261"/>
        <end position="347"/>
    </location>
</feature>
<accession>A0A4R1F8Q7</accession>
<feature type="domain" description="AAA+ ATPase" evidence="4">
    <location>
        <begin position="77"/>
        <end position="198"/>
    </location>
</feature>
<evidence type="ECO:0000256" key="1">
    <source>
        <dbReference type="ARBA" id="ARBA00022741"/>
    </source>
</evidence>
<dbReference type="InterPro" id="IPR050130">
    <property type="entry name" value="ClpA_ClpB"/>
</dbReference>
<dbReference type="PRINTS" id="PR00300">
    <property type="entry name" value="CLPPROTEASEA"/>
</dbReference>
<dbReference type="InterPro" id="IPR019489">
    <property type="entry name" value="Clp_ATPase_C"/>
</dbReference>
<keyword evidence="3" id="KW-0143">Chaperone</keyword>
<evidence type="ECO:0000259" key="5">
    <source>
        <dbReference type="SMART" id="SM01086"/>
    </source>
</evidence>
<keyword evidence="1" id="KW-0547">Nucleotide-binding</keyword>
<dbReference type="SMART" id="SM01086">
    <property type="entry name" value="ClpB_D2-small"/>
    <property type="match status" value="1"/>
</dbReference>
<dbReference type="InterPro" id="IPR027417">
    <property type="entry name" value="P-loop_NTPase"/>
</dbReference>
<dbReference type="InterPro" id="IPR003959">
    <property type="entry name" value="ATPase_AAA_core"/>
</dbReference>
<dbReference type="GO" id="GO:0016887">
    <property type="term" value="F:ATP hydrolysis activity"/>
    <property type="evidence" value="ECO:0007669"/>
    <property type="project" value="InterPro"/>
</dbReference>
<evidence type="ECO:0000313" key="6">
    <source>
        <dbReference type="EMBL" id="TCJ89089.1"/>
    </source>
</evidence>
<dbReference type="PANTHER" id="PTHR11638">
    <property type="entry name" value="ATP-DEPENDENT CLP PROTEASE"/>
    <property type="match status" value="1"/>
</dbReference>
<keyword evidence="2" id="KW-0067">ATP-binding</keyword>
<dbReference type="Pfam" id="PF10431">
    <property type="entry name" value="ClpB_D2-small"/>
    <property type="match status" value="1"/>
</dbReference>
<dbReference type="Pfam" id="PF07724">
    <property type="entry name" value="AAA_2"/>
    <property type="match status" value="1"/>
</dbReference>
<dbReference type="InterPro" id="IPR001270">
    <property type="entry name" value="ClpA/B"/>
</dbReference>
<proteinExistence type="predicted"/>
<dbReference type="GO" id="GO:0005524">
    <property type="term" value="F:ATP binding"/>
    <property type="evidence" value="ECO:0007669"/>
    <property type="project" value="UniProtKB-KW"/>
</dbReference>
<dbReference type="InterPro" id="IPR003593">
    <property type="entry name" value="AAA+_ATPase"/>
</dbReference>
<evidence type="ECO:0000259" key="4">
    <source>
        <dbReference type="SMART" id="SM00382"/>
    </source>
</evidence>
<organism evidence="6 7">
    <name type="scientific">Cocleimonas flava</name>
    <dbReference type="NCBI Taxonomy" id="634765"/>
    <lineage>
        <taxon>Bacteria</taxon>
        <taxon>Pseudomonadati</taxon>
        <taxon>Pseudomonadota</taxon>
        <taxon>Gammaproteobacteria</taxon>
        <taxon>Thiotrichales</taxon>
        <taxon>Thiotrichaceae</taxon>
        <taxon>Cocleimonas</taxon>
    </lineage>
</organism>
<dbReference type="Gene3D" id="1.10.8.60">
    <property type="match status" value="1"/>
</dbReference>
<reference evidence="6 7" key="1">
    <citation type="submission" date="2019-03" db="EMBL/GenBank/DDBJ databases">
        <title>Genomic Encyclopedia of Type Strains, Phase IV (KMG-IV): sequencing the most valuable type-strain genomes for metagenomic binning, comparative biology and taxonomic classification.</title>
        <authorList>
            <person name="Goeker M."/>
        </authorList>
    </citation>
    <scope>NUCLEOTIDE SEQUENCE [LARGE SCALE GENOMIC DNA]</scope>
    <source>
        <strain evidence="6 7">DSM 24830</strain>
    </source>
</reference>
<gene>
    <name evidence="6" type="ORF">EV695_0950</name>
</gene>
<comment type="caution">
    <text evidence="6">The sequence shown here is derived from an EMBL/GenBank/DDBJ whole genome shotgun (WGS) entry which is preliminary data.</text>
</comment>